<evidence type="ECO:0000313" key="1">
    <source>
        <dbReference type="EMBL" id="CSB95113.1"/>
    </source>
</evidence>
<proteinExistence type="predicted"/>
<dbReference type="EMBL" id="CWQY01000001">
    <property type="protein sequence ID" value="CSB95113.1"/>
    <property type="molecule type" value="Genomic_DNA"/>
</dbReference>
<accession>A0A655WQ33</accession>
<name>A0A655WQ33_VIBCL</name>
<evidence type="ECO:0000313" key="2">
    <source>
        <dbReference type="Proteomes" id="UP000041770"/>
    </source>
</evidence>
<dbReference type="Proteomes" id="UP000041770">
    <property type="component" value="Unassembled WGS sequence"/>
</dbReference>
<sequence length="75" mass="8187">MRFMYTGPLTGSPETSEVAVISPIASSAVIRKIRTRGINSDQSKPKPYCIGIGRAMNWVSAKLSVLTMPIRYAIT</sequence>
<protein>
    <submittedName>
        <fullName evidence="1">Uncharacterized protein</fullName>
    </submittedName>
</protein>
<gene>
    <name evidence="1" type="ORF">ERS013200_00135</name>
</gene>
<organism evidence="1 2">
    <name type="scientific">Vibrio cholerae</name>
    <dbReference type="NCBI Taxonomy" id="666"/>
    <lineage>
        <taxon>Bacteria</taxon>
        <taxon>Pseudomonadati</taxon>
        <taxon>Pseudomonadota</taxon>
        <taxon>Gammaproteobacteria</taxon>
        <taxon>Vibrionales</taxon>
        <taxon>Vibrionaceae</taxon>
        <taxon>Vibrio</taxon>
    </lineage>
</organism>
<dbReference type="AlphaFoldDB" id="A0A655WQ33"/>
<reference evidence="1 2" key="1">
    <citation type="submission" date="2015-07" db="EMBL/GenBank/DDBJ databases">
        <authorList>
            <consortium name="Pathogen Informatics"/>
        </authorList>
    </citation>
    <scope>NUCLEOTIDE SEQUENCE [LARGE SCALE GENOMIC DNA]</scope>
    <source>
        <strain evidence="1 2">A316</strain>
    </source>
</reference>